<feature type="binding site" evidence="8">
    <location>
        <position position="352"/>
    </location>
    <ligand>
        <name>Mn(2+)</name>
        <dbReference type="ChEBI" id="CHEBI:29035"/>
        <label>1</label>
    </ligand>
</feature>
<dbReference type="InterPro" id="IPR011356">
    <property type="entry name" value="Leucine_aapep/pepB"/>
</dbReference>
<evidence type="ECO:0000256" key="5">
    <source>
        <dbReference type="ARBA" id="ARBA00022670"/>
    </source>
</evidence>
<feature type="domain" description="Cytosol aminopeptidase" evidence="9">
    <location>
        <begin position="348"/>
        <end position="355"/>
    </location>
</feature>
<keyword evidence="8" id="KW-0479">Metal-binding</keyword>
<comment type="caution">
    <text evidence="10">The sequence shown here is derived from an EMBL/GenBank/DDBJ whole genome shotgun (WGS) entry which is preliminary data.</text>
</comment>
<comment type="function">
    <text evidence="7 8">Presumably involved in the processing and regular turnover of intracellular proteins. Catalyzes the removal of unsubstituted N-terminal amino acids from various peptides.</text>
</comment>
<dbReference type="GO" id="GO:0004177">
    <property type="term" value="F:aminopeptidase activity"/>
    <property type="evidence" value="ECO:0007669"/>
    <property type="project" value="UniProtKB-KW"/>
</dbReference>
<dbReference type="NCBIfam" id="NF002073">
    <property type="entry name" value="PRK00913.1-2"/>
    <property type="match status" value="1"/>
</dbReference>
<comment type="subcellular location">
    <subcellularLocation>
        <location evidence="8">Cytoplasm</location>
    </subcellularLocation>
</comment>
<dbReference type="EC" id="3.4.11.10" evidence="8"/>
<dbReference type="PANTHER" id="PTHR11963:SF23">
    <property type="entry name" value="CYTOSOL AMINOPEPTIDASE"/>
    <property type="match status" value="1"/>
</dbReference>
<organism evidence="10 11">
    <name type="scientific">Aquipuribacter hungaricus</name>
    <dbReference type="NCBI Taxonomy" id="545624"/>
    <lineage>
        <taxon>Bacteria</taxon>
        <taxon>Bacillati</taxon>
        <taxon>Actinomycetota</taxon>
        <taxon>Actinomycetes</taxon>
        <taxon>Micrococcales</taxon>
        <taxon>Intrasporangiaceae</taxon>
        <taxon>Aquipuribacter</taxon>
    </lineage>
</organism>
<dbReference type="InterPro" id="IPR023042">
    <property type="entry name" value="Peptidase_M17_leu_NH2_pept"/>
</dbReference>
<evidence type="ECO:0000313" key="11">
    <source>
        <dbReference type="Proteomes" id="UP001595685"/>
    </source>
</evidence>
<dbReference type="Gene3D" id="3.40.220.10">
    <property type="entry name" value="Leucine Aminopeptidase, subunit E, domain 1"/>
    <property type="match status" value="1"/>
</dbReference>
<dbReference type="EC" id="3.4.11.1" evidence="8"/>
<keyword evidence="8" id="KW-0963">Cytoplasm</keyword>
<dbReference type="CDD" id="cd00433">
    <property type="entry name" value="Peptidase_M17"/>
    <property type="match status" value="1"/>
</dbReference>
<dbReference type="Pfam" id="PF02789">
    <property type="entry name" value="Peptidase_M17_N"/>
    <property type="match status" value="1"/>
</dbReference>
<dbReference type="Pfam" id="PF00883">
    <property type="entry name" value="Peptidase_M17"/>
    <property type="match status" value="1"/>
</dbReference>
<dbReference type="InterPro" id="IPR008283">
    <property type="entry name" value="Peptidase_M17_N"/>
</dbReference>
<feature type="binding site" evidence="8">
    <location>
        <position position="350"/>
    </location>
    <ligand>
        <name>Mn(2+)</name>
        <dbReference type="ChEBI" id="CHEBI:29035"/>
        <label>1</label>
    </ligand>
</feature>
<sequence>MTAAQPAPVPRAALSSAKLSGVRADAAVVGMVSGPDGAAVAVGDLPSDSVQALEAAAEALDFTGKASTTLRLPGVEGLEVEQVVLVGLGEGDDAGSVDSDTLRRAAGSALRAVTKAATVLLVLPVRDEEQVRAATEGALLGGYRFRTYKTGETPTLVEQVLVHAGGRRDKATKTAVETGTVAAEAVALCRDLVNTSPLQLTPEAVAERALELARSLPVKVTVLDEKQLARKGYGGILAVGQGSTRPPRLVTLSYSPARAKGHVALVGKGITFDSGGLSLKPPAGMPGMKADMSGAAAVLATVVAAARLGLPVAVTGYLALAENMPSGSAQRPSDVITMYGGTTVEVLNTDAEGRLVLADGLVTAAEVSPDAVIDVATLTGAQVVALGSRVSGVMGNDDALRSEVLDAAGAAGEQMWPMPLPAHLRRGLDSVVADIANVSSSRDGGMLTAGLFLQEFVGSRGGAPLPWAHIDIAGPAFNEGGAFDHVHKGGTGAAVTTLLRLLEARGR</sequence>
<evidence type="ECO:0000259" key="9">
    <source>
        <dbReference type="PROSITE" id="PS00631"/>
    </source>
</evidence>
<dbReference type="SUPFAM" id="SSF53187">
    <property type="entry name" value="Zn-dependent exopeptidases"/>
    <property type="match status" value="1"/>
</dbReference>
<accession>A0ABV7WGU4</accession>
<reference evidence="11" key="1">
    <citation type="journal article" date="2019" name="Int. J. Syst. Evol. Microbiol.">
        <title>The Global Catalogue of Microorganisms (GCM) 10K type strain sequencing project: providing services to taxonomists for standard genome sequencing and annotation.</title>
        <authorList>
            <consortium name="The Broad Institute Genomics Platform"/>
            <consortium name="The Broad Institute Genome Sequencing Center for Infectious Disease"/>
            <person name="Wu L."/>
            <person name="Ma J."/>
        </authorList>
    </citation>
    <scope>NUCLEOTIDE SEQUENCE [LARGE SCALE GENOMIC DNA]</scope>
    <source>
        <strain evidence="11">NCAIM B.02333</strain>
    </source>
</reference>
<evidence type="ECO:0000313" key="10">
    <source>
        <dbReference type="EMBL" id="MFC3688102.1"/>
    </source>
</evidence>
<comment type="catalytic activity">
    <reaction evidence="2 8">
        <text>Release of an N-terminal amino acid, preferentially leucine, but not glutamic or aspartic acids.</text>
        <dbReference type="EC" id="3.4.11.10"/>
    </reaction>
</comment>
<name>A0ABV7WGU4_9MICO</name>
<keyword evidence="4 8" id="KW-0031">Aminopeptidase</keyword>
<feature type="active site" evidence="8">
    <location>
        <position position="280"/>
    </location>
</feature>
<feature type="binding site" evidence="8">
    <location>
        <position position="268"/>
    </location>
    <ligand>
        <name>Mn(2+)</name>
        <dbReference type="ChEBI" id="CHEBI:29035"/>
        <label>2</label>
    </ligand>
</feature>
<dbReference type="PROSITE" id="PS00631">
    <property type="entry name" value="CYTOSOL_AP"/>
    <property type="match status" value="1"/>
</dbReference>
<protein>
    <recommendedName>
        <fullName evidence="8">Probable cytosol aminopeptidase</fullName>
        <ecNumber evidence="8">3.4.11.1</ecNumber>
    </recommendedName>
    <alternativeName>
        <fullName evidence="8">Leucine aminopeptidase</fullName>
        <shortName evidence="8">LAP</shortName>
        <ecNumber evidence="8">3.4.11.10</ecNumber>
    </alternativeName>
    <alternativeName>
        <fullName evidence="8">Leucyl aminopeptidase</fullName>
    </alternativeName>
</protein>
<gene>
    <name evidence="8" type="primary">pepA</name>
    <name evidence="10" type="ORF">ACFOLH_07085</name>
</gene>
<dbReference type="HAMAP" id="MF_00181">
    <property type="entry name" value="Cytosol_peptidase_M17"/>
    <property type="match status" value="1"/>
</dbReference>
<dbReference type="RefSeq" id="WP_340293178.1">
    <property type="nucleotide sequence ID" value="NZ_JBBEOI010000098.1"/>
</dbReference>
<dbReference type="PANTHER" id="PTHR11963">
    <property type="entry name" value="LEUCINE AMINOPEPTIDASE-RELATED"/>
    <property type="match status" value="1"/>
</dbReference>
<evidence type="ECO:0000256" key="6">
    <source>
        <dbReference type="ARBA" id="ARBA00022801"/>
    </source>
</evidence>
<comment type="similarity">
    <text evidence="3 8">Belongs to the peptidase M17 family.</text>
</comment>
<evidence type="ECO:0000256" key="1">
    <source>
        <dbReference type="ARBA" id="ARBA00000135"/>
    </source>
</evidence>
<feature type="binding site" evidence="8">
    <location>
        <position position="291"/>
    </location>
    <ligand>
        <name>Mn(2+)</name>
        <dbReference type="ChEBI" id="CHEBI:29035"/>
        <label>2</label>
    </ligand>
</feature>
<keyword evidence="5 8" id="KW-0645">Protease</keyword>
<keyword evidence="11" id="KW-1185">Reference proteome</keyword>
<keyword evidence="6 8" id="KW-0378">Hydrolase</keyword>
<evidence type="ECO:0000256" key="2">
    <source>
        <dbReference type="ARBA" id="ARBA00000967"/>
    </source>
</evidence>
<comment type="catalytic activity">
    <reaction evidence="1 8">
        <text>Release of an N-terminal amino acid, Xaa-|-Yaa-, in which Xaa is preferably Leu, but may be other amino acids including Pro although not Arg or Lys, and Yaa may be Pro. Amino acid amides and methyl esters are also readily hydrolyzed, but rates on arylamides are exceedingly low.</text>
        <dbReference type="EC" id="3.4.11.1"/>
    </reaction>
</comment>
<dbReference type="InterPro" id="IPR000819">
    <property type="entry name" value="Peptidase_M17_C"/>
</dbReference>
<dbReference type="SUPFAM" id="SSF52949">
    <property type="entry name" value="Macro domain-like"/>
    <property type="match status" value="1"/>
</dbReference>
<comment type="cofactor">
    <cofactor evidence="8">
        <name>Mn(2+)</name>
        <dbReference type="ChEBI" id="CHEBI:29035"/>
    </cofactor>
    <text evidence="8">Binds 2 manganese ions per subunit.</text>
</comment>
<proteinExistence type="inferred from homology"/>
<dbReference type="InterPro" id="IPR043472">
    <property type="entry name" value="Macro_dom-like"/>
</dbReference>
<dbReference type="EMBL" id="JBHRWW010000003">
    <property type="protein sequence ID" value="MFC3688102.1"/>
    <property type="molecule type" value="Genomic_DNA"/>
</dbReference>
<evidence type="ECO:0000256" key="7">
    <source>
        <dbReference type="ARBA" id="ARBA00049972"/>
    </source>
</evidence>
<evidence type="ECO:0000256" key="3">
    <source>
        <dbReference type="ARBA" id="ARBA00009528"/>
    </source>
</evidence>
<evidence type="ECO:0000256" key="8">
    <source>
        <dbReference type="HAMAP-Rule" id="MF_00181"/>
    </source>
</evidence>
<dbReference type="PRINTS" id="PR00481">
    <property type="entry name" value="LAMNOPPTDASE"/>
</dbReference>
<feature type="binding site" evidence="8">
    <location>
        <position position="352"/>
    </location>
    <ligand>
        <name>Mn(2+)</name>
        <dbReference type="ChEBI" id="CHEBI:29035"/>
        <label>2</label>
    </ligand>
</feature>
<feature type="binding site" evidence="8">
    <location>
        <position position="273"/>
    </location>
    <ligand>
        <name>Mn(2+)</name>
        <dbReference type="ChEBI" id="CHEBI:29035"/>
        <label>1</label>
    </ligand>
</feature>
<dbReference type="Gene3D" id="3.40.630.10">
    <property type="entry name" value="Zn peptidases"/>
    <property type="match status" value="1"/>
</dbReference>
<keyword evidence="8" id="KW-0464">Manganese</keyword>
<dbReference type="Proteomes" id="UP001595685">
    <property type="component" value="Unassembled WGS sequence"/>
</dbReference>
<feature type="binding site" evidence="8">
    <location>
        <position position="273"/>
    </location>
    <ligand>
        <name>Mn(2+)</name>
        <dbReference type="ChEBI" id="CHEBI:29035"/>
        <label>2</label>
    </ligand>
</feature>
<evidence type="ECO:0000256" key="4">
    <source>
        <dbReference type="ARBA" id="ARBA00022438"/>
    </source>
</evidence>
<feature type="active site" evidence="8">
    <location>
        <position position="354"/>
    </location>
</feature>